<organism evidence="2 3">
    <name type="scientific">Suillus luteus UH-Slu-Lm8-n1</name>
    <dbReference type="NCBI Taxonomy" id="930992"/>
    <lineage>
        <taxon>Eukaryota</taxon>
        <taxon>Fungi</taxon>
        <taxon>Dikarya</taxon>
        <taxon>Basidiomycota</taxon>
        <taxon>Agaricomycotina</taxon>
        <taxon>Agaricomycetes</taxon>
        <taxon>Agaricomycetidae</taxon>
        <taxon>Boletales</taxon>
        <taxon>Suillineae</taxon>
        <taxon>Suillaceae</taxon>
        <taxon>Suillus</taxon>
    </lineage>
</organism>
<dbReference type="AlphaFoldDB" id="A0A0D0AJ00"/>
<protein>
    <submittedName>
        <fullName evidence="2">Uncharacterized protein</fullName>
    </submittedName>
</protein>
<evidence type="ECO:0000313" key="2">
    <source>
        <dbReference type="EMBL" id="KIK38094.1"/>
    </source>
</evidence>
<dbReference type="Proteomes" id="UP000054485">
    <property type="component" value="Unassembled WGS sequence"/>
</dbReference>
<evidence type="ECO:0000313" key="3">
    <source>
        <dbReference type="Proteomes" id="UP000054485"/>
    </source>
</evidence>
<dbReference type="HOGENOM" id="CLU_132760_0_0_1"/>
<sequence>MKTSARRQSPAPADVITYRLNNQMMYVPPAESFDQAVTFARSAFEGDLTGIDKSRISFSLNVLANGKQSSVGISRVAWSTIMSHLARYEIIDVHVQPELKVSGPPPSYRSCGSTENCEKEQHSSSHTSSTLHSLVPKRLFQRMISA</sequence>
<gene>
    <name evidence="2" type="ORF">CY34DRAFT_809737</name>
</gene>
<reference evidence="2 3" key="1">
    <citation type="submission" date="2014-04" db="EMBL/GenBank/DDBJ databases">
        <authorList>
            <consortium name="DOE Joint Genome Institute"/>
            <person name="Kuo A."/>
            <person name="Ruytinx J."/>
            <person name="Rineau F."/>
            <person name="Colpaert J."/>
            <person name="Kohler A."/>
            <person name="Nagy L.G."/>
            <person name="Floudas D."/>
            <person name="Copeland A."/>
            <person name="Barry K.W."/>
            <person name="Cichocki N."/>
            <person name="Veneault-Fourrey C."/>
            <person name="LaButti K."/>
            <person name="Lindquist E.A."/>
            <person name="Lipzen A."/>
            <person name="Lundell T."/>
            <person name="Morin E."/>
            <person name="Murat C."/>
            <person name="Sun H."/>
            <person name="Tunlid A."/>
            <person name="Henrissat B."/>
            <person name="Grigoriev I.V."/>
            <person name="Hibbett D.S."/>
            <person name="Martin F."/>
            <person name="Nordberg H.P."/>
            <person name="Cantor M.N."/>
            <person name="Hua S.X."/>
        </authorList>
    </citation>
    <scope>NUCLEOTIDE SEQUENCE [LARGE SCALE GENOMIC DNA]</scope>
    <source>
        <strain evidence="2 3">UH-Slu-Lm8-n1</strain>
    </source>
</reference>
<reference evidence="3" key="2">
    <citation type="submission" date="2015-01" db="EMBL/GenBank/DDBJ databases">
        <title>Evolutionary Origins and Diversification of the Mycorrhizal Mutualists.</title>
        <authorList>
            <consortium name="DOE Joint Genome Institute"/>
            <consortium name="Mycorrhizal Genomics Consortium"/>
            <person name="Kohler A."/>
            <person name="Kuo A."/>
            <person name="Nagy L.G."/>
            <person name="Floudas D."/>
            <person name="Copeland A."/>
            <person name="Barry K.W."/>
            <person name="Cichocki N."/>
            <person name="Veneault-Fourrey C."/>
            <person name="LaButti K."/>
            <person name="Lindquist E.A."/>
            <person name="Lipzen A."/>
            <person name="Lundell T."/>
            <person name="Morin E."/>
            <person name="Murat C."/>
            <person name="Riley R."/>
            <person name="Ohm R."/>
            <person name="Sun H."/>
            <person name="Tunlid A."/>
            <person name="Henrissat B."/>
            <person name="Grigoriev I.V."/>
            <person name="Hibbett D.S."/>
            <person name="Martin F."/>
        </authorList>
    </citation>
    <scope>NUCLEOTIDE SEQUENCE [LARGE SCALE GENOMIC DNA]</scope>
    <source>
        <strain evidence="3">UH-Slu-Lm8-n1</strain>
    </source>
</reference>
<evidence type="ECO:0000256" key="1">
    <source>
        <dbReference type="SAM" id="MobiDB-lite"/>
    </source>
</evidence>
<name>A0A0D0AJ00_9AGAM</name>
<dbReference type="OrthoDB" id="3198848at2759"/>
<dbReference type="InParanoid" id="A0A0D0AJ00"/>
<accession>A0A0D0AJ00</accession>
<dbReference type="EMBL" id="KN835411">
    <property type="protein sequence ID" value="KIK38094.1"/>
    <property type="molecule type" value="Genomic_DNA"/>
</dbReference>
<keyword evidence="3" id="KW-1185">Reference proteome</keyword>
<proteinExistence type="predicted"/>
<feature type="region of interest" description="Disordered" evidence="1">
    <location>
        <begin position="102"/>
        <end position="131"/>
    </location>
</feature>